<protein>
    <submittedName>
        <fullName evidence="1">Uncharacterized protein</fullName>
    </submittedName>
</protein>
<proteinExistence type="predicted"/>
<evidence type="ECO:0000313" key="2">
    <source>
        <dbReference type="Proteomes" id="UP000199331"/>
    </source>
</evidence>
<gene>
    <name evidence="1" type="ORF">SAMN04488060_2276</name>
</gene>
<organism evidence="1 2">
    <name type="scientific">Qipengyuania nanhaisediminis</name>
    <dbReference type="NCBI Taxonomy" id="604088"/>
    <lineage>
        <taxon>Bacteria</taxon>
        <taxon>Pseudomonadati</taxon>
        <taxon>Pseudomonadota</taxon>
        <taxon>Alphaproteobacteria</taxon>
        <taxon>Sphingomonadales</taxon>
        <taxon>Erythrobacteraceae</taxon>
        <taxon>Qipengyuania</taxon>
    </lineage>
</organism>
<dbReference type="EMBL" id="FOWZ01000004">
    <property type="protein sequence ID" value="SFP31205.1"/>
    <property type="molecule type" value="Genomic_DNA"/>
</dbReference>
<reference evidence="2" key="1">
    <citation type="submission" date="2016-10" db="EMBL/GenBank/DDBJ databases">
        <authorList>
            <person name="Varghese N."/>
            <person name="Submissions S."/>
        </authorList>
    </citation>
    <scope>NUCLEOTIDE SEQUENCE [LARGE SCALE GENOMIC DNA]</scope>
    <source>
        <strain evidence="2">CGMCC 1.7715</strain>
    </source>
</reference>
<keyword evidence="2" id="KW-1185">Reference proteome</keyword>
<accession>A0A1I5PAY8</accession>
<sequence>MTSVHSPMVFSLAGGILLGLAAAKPAAGKAAPHEEVDEFPNHALVCPDGGYMSGCDDETIERAVRVEDAEPADFAERCLYETEAACRVASSGRIGAFGIVPDLYWQVLHLQPVDGPRTEMLVLAEHRETFFYLLSSRQVDGYLDAPIAVHGADDGENSRFLLHIPAVNRALGNSDLVFFTRGEGWNWTAAASLLKQADQLLPPEFSTASPVSFNFHEMTAFAPVRRDDDAGCCAIGGVVVLDFEQSDHGLRVSSVTFTESKSVGAARTVHAEANGGALSGDDE</sequence>
<dbReference type="AlphaFoldDB" id="A0A1I5PAY8"/>
<dbReference type="STRING" id="604088.SAMN04488060_2276"/>
<evidence type="ECO:0000313" key="1">
    <source>
        <dbReference type="EMBL" id="SFP31205.1"/>
    </source>
</evidence>
<name>A0A1I5PAY8_9SPHN</name>
<dbReference type="RefSeq" id="WP_245755871.1">
    <property type="nucleotide sequence ID" value="NZ_FOWZ01000004.1"/>
</dbReference>
<dbReference type="Proteomes" id="UP000199331">
    <property type="component" value="Unassembled WGS sequence"/>
</dbReference>